<dbReference type="Proteomes" id="UP000299102">
    <property type="component" value="Unassembled WGS sequence"/>
</dbReference>
<reference evidence="2 3" key="1">
    <citation type="journal article" date="2019" name="Commun. Biol.">
        <title>The bagworm genome reveals a unique fibroin gene that provides high tensile strength.</title>
        <authorList>
            <person name="Kono N."/>
            <person name="Nakamura H."/>
            <person name="Ohtoshi R."/>
            <person name="Tomita M."/>
            <person name="Numata K."/>
            <person name="Arakawa K."/>
        </authorList>
    </citation>
    <scope>NUCLEOTIDE SEQUENCE [LARGE SCALE GENOMIC DNA]</scope>
</reference>
<dbReference type="AlphaFoldDB" id="A0A4C1Y549"/>
<sequence length="105" mass="11405">MYLERSTSLERLGRSRRPARHEIAVITAHRTAGVTADGARRKNNARGSSGGAPGLRADAGDIYIGLHFYLRRAARAPRDPLLLSCAIARAARRPPPAPRDNSHLS</sequence>
<keyword evidence="3" id="KW-1185">Reference proteome</keyword>
<evidence type="ECO:0000313" key="3">
    <source>
        <dbReference type="Proteomes" id="UP000299102"/>
    </source>
</evidence>
<dbReference type="EMBL" id="BGZK01001057">
    <property type="protein sequence ID" value="GBP69952.1"/>
    <property type="molecule type" value="Genomic_DNA"/>
</dbReference>
<name>A0A4C1Y549_EUMVA</name>
<comment type="caution">
    <text evidence="2">The sequence shown here is derived from an EMBL/GenBank/DDBJ whole genome shotgun (WGS) entry which is preliminary data.</text>
</comment>
<proteinExistence type="predicted"/>
<evidence type="ECO:0000313" key="2">
    <source>
        <dbReference type="EMBL" id="GBP69952.1"/>
    </source>
</evidence>
<accession>A0A4C1Y549</accession>
<gene>
    <name evidence="2" type="ORF">EVAR_85720_1</name>
</gene>
<evidence type="ECO:0000256" key="1">
    <source>
        <dbReference type="SAM" id="MobiDB-lite"/>
    </source>
</evidence>
<organism evidence="2 3">
    <name type="scientific">Eumeta variegata</name>
    <name type="common">Bagworm moth</name>
    <name type="synonym">Eumeta japonica</name>
    <dbReference type="NCBI Taxonomy" id="151549"/>
    <lineage>
        <taxon>Eukaryota</taxon>
        <taxon>Metazoa</taxon>
        <taxon>Ecdysozoa</taxon>
        <taxon>Arthropoda</taxon>
        <taxon>Hexapoda</taxon>
        <taxon>Insecta</taxon>
        <taxon>Pterygota</taxon>
        <taxon>Neoptera</taxon>
        <taxon>Endopterygota</taxon>
        <taxon>Lepidoptera</taxon>
        <taxon>Glossata</taxon>
        <taxon>Ditrysia</taxon>
        <taxon>Tineoidea</taxon>
        <taxon>Psychidae</taxon>
        <taxon>Oiketicinae</taxon>
        <taxon>Eumeta</taxon>
    </lineage>
</organism>
<protein>
    <submittedName>
        <fullName evidence="2">Uncharacterized protein</fullName>
    </submittedName>
</protein>
<feature type="region of interest" description="Disordered" evidence="1">
    <location>
        <begin position="32"/>
        <end position="57"/>
    </location>
</feature>